<dbReference type="Pfam" id="PF10551">
    <property type="entry name" value="MULE"/>
    <property type="match status" value="1"/>
</dbReference>
<dbReference type="PROSITE" id="PS50966">
    <property type="entry name" value="ZF_SWIM"/>
    <property type="match status" value="1"/>
</dbReference>
<feature type="compositionally biased region" description="Pro residues" evidence="8">
    <location>
        <begin position="195"/>
        <end position="249"/>
    </location>
</feature>
<keyword evidence="10" id="KW-1185">Reference proteome</keyword>
<evidence type="ECO:0000259" key="9">
    <source>
        <dbReference type="PROSITE" id="PS50966"/>
    </source>
</evidence>
<keyword evidence="2" id="KW-0479">Metal-binding</keyword>
<dbReference type="InterPro" id="IPR001207">
    <property type="entry name" value="Transposase_mutator"/>
</dbReference>
<feature type="compositionally biased region" description="Basic and acidic residues" evidence="8">
    <location>
        <begin position="111"/>
        <end position="136"/>
    </location>
</feature>
<protein>
    <recommendedName>
        <fullName evidence="9">SWIM-type domain-containing protein</fullName>
    </recommendedName>
</protein>
<dbReference type="Pfam" id="PF03108">
    <property type="entry name" value="DBD_Tnp_Mut"/>
    <property type="match status" value="1"/>
</dbReference>
<reference evidence="10" key="1">
    <citation type="journal article" date="2021" name="Nat. Commun.">
        <title>Genomic analyses provide insights into spinach domestication and the genetic basis of agronomic traits.</title>
        <authorList>
            <person name="Cai X."/>
            <person name="Sun X."/>
            <person name="Xu C."/>
            <person name="Sun H."/>
            <person name="Wang X."/>
            <person name="Ge C."/>
            <person name="Zhang Z."/>
            <person name="Wang Q."/>
            <person name="Fei Z."/>
            <person name="Jiao C."/>
            <person name="Wang Q."/>
        </authorList>
    </citation>
    <scope>NUCLEOTIDE SEQUENCE [LARGE SCALE GENOMIC DNA]</scope>
    <source>
        <strain evidence="10">cv. Varoflay</strain>
    </source>
</reference>
<dbReference type="InterPro" id="IPR006564">
    <property type="entry name" value="Znf_PMZ"/>
</dbReference>
<keyword evidence="5" id="KW-0238">DNA-binding</keyword>
<feature type="region of interest" description="Disordered" evidence="8">
    <location>
        <begin position="962"/>
        <end position="984"/>
    </location>
</feature>
<evidence type="ECO:0000313" key="10">
    <source>
        <dbReference type="Proteomes" id="UP000813463"/>
    </source>
</evidence>
<proteinExistence type="predicted"/>
<dbReference type="SMART" id="SM00575">
    <property type="entry name" value="ZnF_PMZ"/>
    <property type="match status" value="1"/>
</dbReference>
<evidence type="ECO:0000256" key="6">
    <source>
        <dbReference type="ARBA" id="ARBA00023172"/>
    </source>
</evidence>
<feature type="compositionally biased region" description="Acidic residues" evidence="8">
    <location>
        <begin position="349"/>
        <end position="371"/>
    </location>
</feature>
<dbReference type="PANTHER" id="PTHR31973:SF197">
    <property type="entry name" value="SWIM-TYPE DOMAIN-CONTAINING PROTEIN"/>
    <property type="match status" value="1"/>
</dbReference>
<sequence>MVAIWLLCHYNDRNFDVRVQDTDETNYMDLVDDLFDDSIKQDVLIPDLFRLFYVNPSTNKRVELLNDVGLMGMWGLFKRTDTVEIWIEKANEKETSIQFRTAVKKRKDRKERKAAELRRKAEEFEREREEERRRLEREAEIQRDLEEQLANTVAVEVPVYDVEDLSVEYVRVYSSQHADCLSPGGSQPPNTQKEPSPPPREPSPPPNVPSPPREPSPPPNNPSPPPRSPSPPPNNPSPPPRSPSPPPTSPQTQPQQQQQQTEHQQQQQTEHQQQQQTEQQQHQPTEQQQQHQTEHHPDQTPPPNRAELNKGRGFRISRSHAKKTGEFVPKKRGGRPAGSRVRKPTAYNVEEEEQWDDESDDENFEESESDSETGFNSDDFIDEEIEEDEEQDVLKEVISERSFEDHLDGSNKLDNLYANGKVVGSMPWGTIKLQPWMIFQSKTHFMEVFRDFCIQEGFAVSVEKADTTRFTAMCLVELCNWRIHACVLLDGVSWAIKTLVSEHKSCGRLEENPMVTSQWLCTKLLPDIEANPEIPIKTLQRKALGIYRVQVKQRLMYKVRSLARQQIYGGFDESYALLPSYAEMIKSTNPGSYALVTWTADSGNVTPRFKACFFSFAAQVRGFLRGCRPIIGIDGAHLSGYYKGILLTAVAIDGNNEIFPLAYSIVSTESMDTWSYFFRSLKALFVQHGCQRDDWTFISDRMRGVESALYDVFPKAVKRVCAQHLYTNCRQAGYSGTAFHDLFWVAADAYNPYVFNKAMEKIGKLIPEAVGYLDKVPEQWSRHKFDVGVTCDHNTTNFVESFNACTKPFRDLPVLSLLEEIRSWCMTKIGARFDKAVDIGPDQLTPYATKELEERSADSRFCYATNAGGGEFEVLDGHVKFPIRLAARVCGCGKWQGCGIPCKHAIRVIYHQRLNPTDFVSPYFKGAAYKLTYSEHIHPMPDSTQWPTFELPRILPPLMRRAAGRPAKQRRRGAHEKKRGKRNTTVKCGKCKQIGHNSRTCKGGSTAKQRKESAAAAAGSAGAQHLCSGCAGGGLGWTVCAVGGDWGLGQCGVVVGYGLPTAAVSVQNSAVRLQLSLTSKIHPVFHVSQLKADVGDVIGSPTIPDQLSAYLVLEAQLEAVLGVRMNGTATEFLILCKLYSLPLSFERVG</sequence>
<evidence type="ECO:0000256" key="8">
    <source>
        <dbReference type="SAM" id="MobiDB-lite"/>
    </source>
</evidence>
<dbReference type="InterPro" id="IPR018289">
    <property type="entry name" value="MULE_transposase_dom"/>
</dbReference>
<evidence type="ECO:0000256" key="4">
    <source>
        <dbReference type="ARBA" id="ARBA00022833"/>
    </source>
</evidence>
<reference evidence="11" key="2">
    <citation type="submission" date="2025-08" db="UniProtKB">
        <authorList>
            <consortium name="RefSeq"/>
        </authorList>
    </citation>
    <scope>IDENTIFICATION</scope>
    <source>
        <tissue evidence="11">Leaf</tissue>
    </source>
</reference>
<dbReference type="Pfam" id="PF04434">
    <property type="entry name" value="SWIM"/>
    <property type="match status" value="1"/>
</dbReference>
<dbReference type="RefSeq" id="XP_056698213.1">
    <property type="nucleotide sequence ID" value="XM_056842235.1"/>
</dbReference>
<evidence type="ECO:0000256" key="7">
    <source>
        <dbReference type="PROSITE-ProRule" id="PRU00325"/>
    </source>
</evidence>
<evidence type="ECO:0000313" key="11">
    <source>
        <dbReference type="RefSeq" id="XP_056698213.1"/>
    </source>
</evidence>
<dbReference type="GeneID" id="130471892"/>
<dbReference type="InterPro" id="IPR007527">
    <property type="entry name" value="Znf_SWIM"/>
</dbReference>
<name>A0ABM3RRG6_SPIOL</name>
<keyword evidence="6" id="KW-0233">DNA recombination</keyword>
<dbReference type="PROSITE" id="PS01007">
    <property type="entry name" value="TRANSPOSASE_MUTATOR"/>
    <property type="match status" value="1"/>
</dbReference>
<keyword evidence="3 7" id="KW-0863">Zinc-finger</keyword>
<organism evidence="10 11">
    <name type="scientific">Spinacia oleracea</name>
    <name type="common">Spinach</name>
    <dbReference type="NCBI Taxonomy" id="3562"/>
    <lineage>
        <taxon>Eukaryota</taxon>
        <taxon>Viridiplantae</taxon>
        <taxon>Streptophyta</taxon>
        <taxon>Embryophyta</taxon>
        <taxon>Tracheophyta</taxon>
        <taxon>Spermatophyta</taxon>
        <taxon>Magnoliopsida</taxon>
        <taxon>eudicotyledons</taxon>
        <taxon>Gunneridae</taxon>
        <taxon>Pentapetalae</taxon>
        <taxon>Caryophyllales</taxon>
        <taxon>Chenopodiaceae</taxon>
        <taxon>Chenopodioideae</taxon>
        <taxon>Anserineae</taxon>
        <taxon>Spinacia</taxon>
    </lineage>
</organism>
<evidence type="ECO:0000256" key="2">
    <source>
        <dbReference type="ARBA" id="ARBA00022723"/>
    </source>
</evidence>
<keyword evidence="1" id="KW-0815">Transposition</keyword>
<feature type="compositionally biased region" description="Polar residues" evidence="8">
    <location>
        <begin position="184"/>
        <end position="193"/>
    </location>
</feature>
<feature type="compositionally biased region" description="Basic residues" evidence="8">
    <location>
        <begin position="967"/>
        <end position="984"/>
    </location>
</feature>
<feature type="compositionally biased region" description="Low complexity" evidence="8">
    <location>
        <begin position="250"/>
        <end position="291"/>
    </location>
</feature>
<evidence type="ECO:0000256" key="3">
    <source>
        <dbReference type="ARBA" id="ARBA00022771"/>
    </source>
</evidence>
<evidence type="ECO:0000256" key="1">
    <source>
        <dbReference type="ARBA" id="ARBA00022578"/>
    </source>
</evidence>
<feature type="compositionally biased region" description="Basic residues" evidence="8">
    <location>
        <begin position="312"/>
        <end position="322"/>
    </location>
</feature>
<feature type="region of interest" description="Disordered" evidence="8">
    <location>
        <begin position="110"/>
        <end position="136"/>
    </location>
</feature>
<feature type="region of interest" description="Disordered" evidence="8">
    <location>
        <begin position="178"/>
        <end position="378"/>
    </location>
</feature>
<evidence type="ECO:0000256" key="5">
    <source>
        <dbReference type="ARBA" id="ARBA00023125"/>
    </source>
</evidence>
<dbReference type="InterPro" id="IPR004332">
    <property type="entry name" value="Transposase_MuDR"/>
</dbReference>
<gene>
    <name evidence="11" type="primary">LOC130471892</name>
</gene>
<keyword evidence="4" id="KW-0862">Zinc</keyword>
<feature type="domain" description="SWIM-type" evidence="9">
    <location>
        <begin position="881"/>
        <end position="913"/>
    </location>
</feature>
<dbReference type="PANTHER" id="PTHR31973">
    <property type="entry name" value="POLYPROTEIN, PUTATIVE-RELATED"/>
    <property type="match status" value="1"/>
</dbReference>
<dbReference type="Proteomes" id="UP000813463">
    <property type="component" value="Chromosome 4"/>
</dbReference>
<accession>A0ABM3RRG6</accession>